<accession>A0A9Q3BUN7</accession>
<comment type="caution">
    <text evidence="1">The sequence shown here is derived from an EMBL/GenBank/DDBJ whole genome shotgun (WGS) entry which is preliminary data.</text>
</comment>
<name>A0A9Q3BUN7_9BASI</name>
<dbReference type="Proteomes" id="UP000765509">
    <property type="component" value="Unassembled WGS sequence"/>
</dbReference>
<keyword evidence="2" id="KW-1185">Reference proteome</keyword>
<reference evidence="1" key="1">
    <citation type="submission" date="2021-03" db="EMBL/GenBank/DDBJ databases">
        <title>Draft genome sequence of rust myrtle Austropuccinia psidii MF-1, a brazilian biotype.</title>
        <authorList>
            <person name="Quecine M.C."/>
            <person name="Pachon D.M.R."/>
            <person name="Bonatelli M.L."/>
            <person name="Correr F.H."/>
            <person name="Franceschini L.M."/>
            <person name="Leite T.F."/>
            <person name="Margarido G.R.A."/>
            <person name="Almeida C.A."/>
            <person name="Ferrarezi J.A."/>
            <person name="Labate C.A."/>
        </authorList>
    </citation>
    <scope>NUCLEOTIDE SEQUENCE</scope>
    <source>
        <strain evidence="1">MF-1</strain>
    </source>
</reference>
<evidence type="ECO:0000313" key="2">
    <source>
        <dbReference type="Proteomes" id="UP000765509"/>
    </source>
</evidence>
<organism evidence="1 2">
    <name type="scientific">Austropuccinia psidii MF-1</name>
    <dbReference type="NCBI Taxonomy" id="1389203"/>
    <lineage>
        <taxon>Eukaryota</taxon>
        <taxon>Fungi</taxon>
        <taxon>Dikarya</taxon>
        <taxon>Basidiomycota</taxon>
        <taxon>Pucciniomycotina</taxon>
        <taxon>Pucciniomycetes</taxon>
        <taxon>Pucciniales</taxon>
        <taxon>Sphaerophragmiaceae</taxon>
        <taxon>Austropuccinia</taxon>
    </lineage>
</organism>
<proteinExistence type="predicted"/>
<dbReference type="EMBL" id="AVOT02002656">
    <property type="protein sequence ID" value="MBW0471090.1"/>
    <property type="molecule type" value="Genomic_DNA"/>
</dbReference>
<sequence>MDPKPPKSNSSAIPEDYFNLFQEEDGSIGNIEKDDVIRPLAKRKVTELENENSKIMEDRIYQFEDRNMNKRIKQRVEKRSQGRKIGRIRR</sequence>
<evidence type="ECO:0000313" key="1">
    <source>
        <dbReference type="EMBL" id="MBW0471090.1"/>
    </source>
</evidence>
<dbReference type="AlphaFoldDB" id="A0A9Q3BUN7"/>
<gene>
    <name evidence="1" type="ORF">O181_010805</name>
</gene>
<protein>
    <submittedName>
        <fullName evidence="1">Uncharacterized protein</fullName>
    </submittedName>
</protein>